<dbReference type="PANTHER" id="PTHR30532:SF24">
    <property type="entry name" value="FERRIC ENTEROBACTIN-BINDING PERIPLASMIC PROTEIN FEPB"/>
    <property type="match status" value="1"/>
</dbReference>
<evidence type="ECO:0000256" key="4">
    <source>
        <dbReference type="ARBA" id="ARBA00022729"/>
    </source>
</evidence>
<dbReference type="SUPFAM" id="SSF53807">
    <property type="entry name" value="Helical backbone' metal receptor"/>
    <property type="match status" value="1"/>
</dbReference>
<feature type="domain" description="Fe/B12 periplasmic-binding" evidence="6">
    <location>
        <begin position="62"/>
        <end position="339"/>
    </location>
</feature>
<dbReference type="GO" id="GO:0030288">
    <property type="term" value="C:outer membrane-bounded periplasmic space"/>
    <property type="evidence" value="ECO:0007669"/>
    <property type="project" value="TreeGrafter"/>
</dbReference>
<dbReference type="Proteomes" id="UP000569914">
    <property type="component" value="Unassembled WGS sequence"/>
</dbReference>
<comment type="subcellular location">
    <subcellularLocation>
        <location evidence="1">Cell envelope</location>
    </subcellularLocation>
</comment>
<keyword evidence="3" id="KW-0813">Transport</keyword>
<reference evidence="7 8" key="1">
    <citation type="submission" date="2020-07" db="EMBL/GenBank/DDBJ databases">
        <title>Sequencing the genomes of 1000 actinobacteria strains.</title>
        <authorList>
            <person name="Klenk H.-P."/>
        </authorList>
    </citation>
    <scope>NUCLEOTIDE SEQUENCE [LARGE SCALE GENOMIC DNA]</scope>
    <source>
        <strain evidence="7 8">DSM 22083</strain>
    </source>
</reference>
<sequence>MVRPVAVIVALVVFLAGLAGCANPGAEADPAPEPPGNAAAEGFPVTIKHAFGETTLGSRPERVLTWGWGSTDASLALGVVPVAMPAAIYGGDENQVLPWNAEKLKDLGAETPTLLANPDGGTTIPFEEFAAAAPDVILAVYSGVTEEEYRRLSEIAPTIVYPDQPWATAWQDVVTTVGTALGRTVEAETLLRDIDKATREAGAAHPELAGKSVIAVFDVAEQLAVYKEIDPRVVFLTDLGMTVPPAVAEVPAVDDGFYGNVSYEKADLLVSDVLLIYSESEETLQKTLARPSIKNLPQIKSGRYAAIVGQQLVAAGSPPTALSLTWALDAYTTKLAAAASRTS</sequence>
<dbReference type="Gene3D" id="3.40.50.1980">
    <property type="entry name" value="Nitrogenase molybdenum iron protein domain"/>
    <property type="match status" value="2"/>
</dbReference>
<dbReference type="AlphaFoldDB" id="A0A7Y9IBU4"/>
<comment type="caution">
    <text evidence="7">The sequence shown here is derived from an EMBL/GenBank/DDBJ whole genome shotgun (WGS) entry which is preliminary data.</text>
</comment>
<proteinExistence type="inferred from homology"/>
<name>A0A7Y9IBU4_9ACTN</name>
<dbReference type="PANTHER" id="PTHR30532">
    <property type="entry name" value="IRON III DICITRATE-BINDING PERIPLASMIC PROTEIN"/>
    <property type="match status" value="1"/>
</dbReference>
<dbReference type="RefSeq" id="WP_179755584.1">
    <property type="nucleotide sequence ID" value="NZ_JACCBU010000001.1"/>
</dbReference>
<gene>
    <name evidence="7" type="ORF">BKA15_005136</name>
</gene>
<evidence type="ECO:0000256" key="3">
    <source>
        <dbReference type="ARBA" id="ARBA00022448"/>
    </source>
</evidence>
<feature type="chain" id="PRO_5038613486" evidence="5">
    <location>
        <begin position="22"/>
        <end position="343"/>
    </location>
</feature>
<dbReference type="InterPro" id="IPR002491">
    <property type="entry name" value="ABC_transptr_periplasmic_BD"/>
</dbReference>
<dbReference type="GO" id="GO:1901678">
    <property type="term" value="P:iron coordination entity transport"/>
    <property type="evidence" value="ECO:0007669"/>
    <property type="project" value="UniProtKB-ARBA"/>
</dbReference>
<organism evidence="7 8">
    <name type="scientific">Microlunatus parietis</name>
    <dbReference type="NCBI Taxonomy" id="682979"/>
    <lineage>
        <taxon>Bacteria</taxon>
        <taxon>Bacillati</taxon>
        <taxon>Actinomycetota</taxon>
        <taxon>Actinomycetes</taxon>
        <taxon>Propionibacteriales</taxon>
        <taxon>Propionibacteriaceae</taxon>
        <taxon>Microlunatus</taxon>
    </lineage>
</organism>
<evidence type="ECO:0000256" key="1">
    <source>
        <dbReference type="ARBA" id="ARBA00004196"/>
    </source>
</evidence>
<keyword evidence="8" id="KW-1185">Reference proteome</keyword>
<comment type="similarity">
    <text evidence="2">Belongs to the bacterial solute-binding protein 8 family.</text>
</comment>
<evidence type="ECO:0000313" key="8">
    <source>
        <dbReference type="Proteomes" id="UP000569914"/>
    </source>
</evidence>
<evidence type="ECO:0000256" key="2">
    <source>
        <dbReference type="ARBA" id="ARBA00008814"/>
    </source>
</evidence>
<evidence type="ECO:0000313" key="7">
    <source>
        <dbReference type="EMBL" id="NYE73807.1"/>
    </source>
</evidence>
<protein>
    <submittedName>
        <fullName evidence="7">Iron complex transport system substrate-binding protein</fullName>
    </submittedName>
</protein>
<accession>A0A7Y9IBU4</accession>
<dbReference type="PROSITE" id="PS51257">
    <property type="entry name" value="PROKAR_LIPOPROTEIN"/>
    <property type="match status" value="1"/>
</dbReference>
<dbReference type="InterPro" id="IPR051313">
    <property type="entry name" value="Bact_iron-sidero_bind"/>
</dbReference>
<dbReference type="Pfam" id="PF01497">
    <property type="entry name" value="Peripla_BP_2"/>
    <property type="match status" value="1"/>
</dbReference>
<feature type="signal peptide" evidence="5">
    <location>
        <begin position="1"/>
        <end position="21"/>
    </location>
</feature>
<dbReference type="EMBL" id="JACCBU010000001">
    <property type="protein sequence ID" value="NYE73807.1"/>
    <property type="molecule type" value="Genomic_DNA"/>
</dbReference>
<evidence type="ECO:0000259" key="6">
    <source>
        <dbReference type="PROSITE" id="PS50983"/>
    </source>
</evidence>
<keyword evidence="4 5" id="KW-0732">Signal</keyword>
<evidence type="ECO:0000256" key="5">
    <source>
        <dbReference type="SAM" id="SignalP"/>
    </source>
</evidence>
<dbReference type="PROSITE" id="PS50983">
    <property type="entry name" value="FE_B12_PBP"/>
    <property type="match status" value="1"/>
</dbReference>